<evidence type="ECO:0000256" key="2">
    <source>
        <dbReference type="ARBA" id="ARBA00022801"/>
    </source>
</evidence>
<dbReference type="CDD" id="cd00586">
    <property type="entry name" value="4HBT"/>
    <property type="match status" value="1"/>
</dbReference>
<evidence type="ECO:0000256" key="1">
    <source>
        <dbReference type="ARBA" id="ARBA00005953"/>
    </source>
</evidence>
<dbReference type="Gene3D" id="3.10.129.10">
    <property type="entry name" value="Hotdog Thioesterase"/>
    <property type="match status" value="1"/>
</dbReference>
<dbReference type="RefSeq" id="WP_090650260.1">
    <property type="nucleotide sequence ID" value="NZ_CBCRYE010000007.1"/>
</dbReference>
<dbReference type="InterPro" id="IPR050563">
    <property type="entry name" value="4-hydroxybenzoyl-CoA_TE"/>
</dbReference>
<keyword evidence="2 3" id="KW-0378">Hydrolase</keyword>
<dbReference type="FunFam" id="3.10.129.10:FF:000004">
    <property type="entry name" value="Tol-pal system-associated acyl-CoA thioesterase"/>
    <property type="match status" value="1"/>
</dbReference>
<organism evidence="3 4">
    <name type="scientific">Asticcacaulis taihuensis</name>
    <dbReference type="NCBI Taxonomy" id="260084"/>
    <lineage>
        <taxon>Bacteria</taxon>
        <taxon>Pseudomonadati</taxon>
        <taxon>Pseudomonadota</taxon>
        <taxon>Alphaproteobacteria</taxon>
        <taxon>Caulobacterales</taxon>
        <taxon>Caulobacteraceae</taxon>
        <taxon>Asticcacaulis</taxon>
    </lineage>
</organism>
<dbReference type="PROSITE" id="PS01328">
    <property type="entry name" value="4HBCOA_THIOESTERASE"/>
    <property type="match status" value="1"/>
</dbReference>
<name>A0A1G4TAF0_9CAUL</name>
<dbReference type="InterPro" id="IPR014166">
    <property type="entry name" value="Tol-Pal_acyl-CoA_thioesterase"/>
</dbReference>
<dbReference type="AlphaFoldDB" id="A0A1G4TAF0"/>
<gene>
    <name evidence="3" type="ORF">SAMN02927928_3379</name>
</gene>
<dbReference type="InterPro" id="IPR008272">
    <property type="entry name" value="HB-CoA_thioesterase_AS"/>
</dbReference>
<dbReference type="EMBL" id="FMTS01000007">
    <property type="protein sequence ID" value="SCW78394.1"/>
    <property type="molecule type" value="Genomic_DNA"/>
</dbReference>
<dbReference type="STRING" id="260084.SAMN02927928_3379"/>
<proteinExistence type="inferred from homology"/>
<accession>A0A1G4TAF0</accession>
<dbReference type="NCBIfam" id="TIGR00051">
    <property type="entry name" value="YbgC/FadM family acyl-CoA thioesterase"/>
    <property type="match status" value="1"/>
</dbReference>
<sequence length="150" mass="17029">MTSDLSGRIDGDHHALPVRIYYEDTDFSGVVYHANYLKYFERGRSEYMRRIGVHHHQLAALDEPLAFAVSSINIRYLSPARIDDLVTIKSRLIVARGASFTLDQWVERDGQKLAEAQVQVVCIDLKGRPKRLPKDLQSAIKLHVAGEKTL</sequence>
<keyword evidence="4" id="KW-1185">Reference proteome</keyword>
<dbReference type="SUPFAM" id="SSF54637">
    <property type="entry name" value="Thioesterase/thiol ester dehydrase-isomerase"/>
    <property type="match status" value="1"/>
</dbReference>
<dbReference type="GO" id="GO:0047617">
    <property type="term" value="F:fatty acyl-CoA hydrolase activity"/>
    <property type="evidence" value="ECO:0007669"/>
    <property type="project" value="TreeGrafter"/>
</dbReference>
<dbReference type="InterPro" id="IPR029069">
    <property type="entry name" value="HotDog_dom_sf"/>
</dbReference>
<dbReference type="PIRSF" id="PIRSF003230">
    <property type="entry name" value="YbgC"/>
    <property type="match status" value="1"/>
</dbReference>
<dbReference type="Proteomes" id="UP000199150">
    <property type="component" value="Unassembled WGS sequence"/>
</dbReference>
<evidence type="ECO:0000313" key="4">
    <source>
        <dbReference type="Proteomes" id="UP000199150"/>
    </source>
</evidence>
<dbReference type="Pfam" id="PF13279">
    <property type="entry name" value="4HBT_2"/>
    <property type="match status" value="1"/>
</dbReference>
<dbReference type="InterPro" id="IPR006684">
    <property type="entry name" value="YbgC/YbaW"/>
</dbReference>
<dbReference type="PANTHER" id="PTHR31793:SF37">
    <property type="entry name" value="ACYL-COA THIOESTER HYDROLASE YBGC"/>
    <property type="match status" value="1"/>
</dbReference>
<protein>
    <submittedName>
        <fullName evidence="3">Acyl-CoA thioester hydrolase</fullName>
    </submittedName>
</protein>
<comment type="similarity">
    <text evidence="1">Belongs to the 4-hydroxybenzoyl-CoA thioesterase family.</text>
</comment>
<dbReference type="PANTHER" id="PTHR31793">
    <property type="entry name" value="4-HYDROXYBENZOYL-COA THIOESTERASE FAMILY MEMBER"/>
    <property type="match status" value="1"/>
</dbReference>
<reference evidence="4" key="1">
    <citation type="submission" date="2016-10" db="EMBL/GenBank/DDBJ databases">
        <authorList>
            <person name="Varghese N."/>
            <person name="Submissions S."/>
        </authorList>
    </citation>
    <scope>NUCLEOTIDE SEQUENCE [LARGE SCALE GENOMIC DNA]</scope>
    <source>
        <strain evidence="4">CGMCC 1.3431</strain>
    </source>
</reference>
<dbReference type="NCBIfam" id="TIGR02799">
    <property type="entry name" value="thio_ybgC"/>
    <property type="match status" value="1"/>
</dbReference>
<evidence type="ECO:0000313" key="3">
    <source>
        <dbReference type="EMBL" id="SCW78394.1"/>
    </source>
</evidence>